<dbReference type="PANTHER" id="PTHR15004">
    <property type="entry name" value="GLUTAMYL-TRNA(GLN) AMIDOTRANSFERASE SUBUNIT C, MITOCHONDRIAL"/>
    <property type="match status" value="1"/>
</dbReference>
<comment type="similarity">
    <text evidence="1">Belongs to the GatC family.</text>
</comment>
<comment type="subunit">
    <text evidence="1">Heterotrimer of A, B and C subunits.</text>
</comment>
<dbReference type="HAMAP" id="MF_00122">
    <property type="entry name" value="GatC"/>
    <property type="match status" value="1"/>
</dbReference>
<gene>
    <name evidence="1 2" type="primary">gatC</name>
    <name evidence="2" type="ORF">JCM31826_16010</name>
</gene>
<comment type="catalytic activity">
    <reaction evidence="1">
        <text>L-glutamyl-tRNA(Gln) + L-glutamine + ATP + H2O = L-glutaminyl-tRNA(Gln) + L-glutamate + ADP + phosphate + H(+)</text>
        <dbReference type="Rhea" id="RHEA:17521"/>
        <dbReference type="Rhea" id="RHEA-COMP:9681"/>
        <dbReference type="Rhea" id="RHEA-COMP:9684"/>
        <dbReference type="ChEBI" id="CHEBI:15377"/>
        <dbReference type="ChEBI" id="CHEBI:15378"/>
        <dbReference type="ChEBI" id="CHEBI:29985"/>
        <dbReference type="ChEBI" id="CHEBI:30616"/>
        <dbReference type="ChEBI" id="CHEBI:43474"/>
        <dbReference type="ChEBI" id="CHEBI:58359"/>
        <dbReference type="ChEBI" id="CHEBI:78520"/>
        <dbReference type="ChEBI" id="CHEBI:78521"/>
        <dbReference type="ChEBI" id="CHEBI:456216"/>
    </reaction>
</comment>
<accession>A0A401XM68</accession>
<protein>
    <recommendedName>
        <fullName evidence="1">Aspartyl/glutamyl-tRNA(Asn/Gln) amidotransferase subunit C</fullName>
        <shortName evidence="1">Asp/Glu-ADT subunit C</shortName>
        <ecNumber evidence="1">6.3.5.-</ecNumber>
    </recommendedName>
</protein>
<dbReference type="SUPFAM" id="SSF141000">
    <property type="entry name" value="Glu-tRNAGln amidotransferase C subunit"/>
    <property type="match status" value="1"/>
</dbReference>
<dbReference type="OrthoDB" id="9813938at2"/>
<evidence type="ECO:0000256" key="1">
    <source>
        <dbReference type="HAMAP-Rule" id="MF_00122"/>
    </source>
</evidence>
<dbReference type="Gene3D" id="1.10.20.60">
    <property type="entry name" value="Glu-tRNAGln amidotransferase C subunit, N-terminal domain"/>
    <property type="match status" value="1"/>
</dbReference>
<dbReference type="InterPro" id="IPR003837">
    <property type="entry name" value="GatC"/>
</dbReference>
<dbReference type="Proteomes" id="UP000286715">
    <property type="component" value="Unassembled WGS sequence"/>
</dbReference>
<evidence type="ECO:0000313" key="3">
    <source>
        <dbReference type="Proteomes" id="UP000286715"/>
    </source>
</evidence>
<dbReference type="EC" id="6.3.5.-" evidence="1"/>
<dbReference type="Pfam" id="PF02686">
    <property type="entry name" value="GatC"/>
    <property type="match status" value="1"/>
</dbReference>
<dbReference type="GO" id="GO:0050566">
    <property type="term" value="F:asparaginyl-tRNA synthase (glutamine-hydrolyzing) activity"/>
    <property type="evidence" value="ECO:0007669"/>
    <property type="project" value="RHEA"/>
</dbReference>
<proteinExistence type="inferred from homology"/>
<comment type="caution">
    <text evidence="2">The sequence shown here is derived from an EMBL/GenBank/DDBJ whole genome shotgun (WGS) entry which is preliminary data.</text>
</comment>
<organism evidence="2 3">
    <name type="scientific">Thermaurantimonas aggregans</name>
    <dbReference type="NCBI Taxonomy" id="2173829"/>
    <lineage>
        <taxon>Bacteria</taxon>
        <taxon>Pseudomonadati</taxon>
        <taxon>Bacteroidota</taxon>
        <taxon>Flavobacteriia</taxon>
        <taxon>Flavobacteriales</taxon>
        <taxon>Schleiferiaceae</taxon>
        <taxon>Thermaurantimonas</taxon>
    </lineage>
</organism>
<keyword evidence="1" id="KW-0067">ATP-binding</keyword>
<sequence length="95" mass="10728">MKISKEEILKIAALAKLSLDEEQLTSMEADMNKILAFVEKINELPLEGIEPLEYVNEDTNVLRDDQVVYTVSQYDALKNAALKDTDYIKVPKVLG</sequence>
<keyword evidence="2" id="KW-0808">Transferase</keyword>
<dbReference type="PANTHER" id="PTHR15004:SF0">
    <property type="entry name" value="GLUTAMYL-TRNA(GLN) AMIDOTRANSFERASE SUBUNIT C, MITOCHONDRIAL"/>
    <property type="match status" value="1"/>
</dbReference>
<reference evidence="2 3" key="1">
    <citation type="submission" date="2018-11" db="EMBL/GenBank/DDBJ databases">
        <title>Schleiferia aggregans sp. nov., a moderately thermophilic heterotrophic bacterium isolated from microbial mats at a terrestrial hot spring.</title>
        <authorList>
            <person name="Iino T."/>
            <person name="Ohkuma M."/>
            <person name="Haruta S."/>
        </authorList>
    </citation>
    <scope>NUCLEOTIDE SEQUENCE [LARGE SCALE GENOMIC DNA]</scope>
    <source>
        <strain evidence="2 3">LA</strain>
    </source>
</reference>
<dbReference type="InterPro" id="IPR036113">
    <property type="entry name" value="Asp/Glu-ADT_sf_sub_c"/>
</dbReference>
<dbReference type="AlphaFoldDB" id="A0A401XM68"/>
<comment type="function">
    <text evidence="1">Allows the formation of correctly charged Asn-tRNA(Asn) or Gln-tRNA(Gln) through the transamidation of misacylated Asp-tRNA(Asn) or Glu-tRNA(Gln) in organisms which lack either or both of asparaginyl-tRNA or glutaminyl-tRNA synthetases. The reaction takes place in the presence of glutamine and ATP through an activated phospho-Asp-tRNA(Asn) or phospho-Glu-tRNA(Gln).</text>
</comment>
<dbReference type="GO" id="GO:0070681">
    <property type="term" value="P:glutaminyl-tRNAGln biosynthesis via transamidation"/>
    <property type="evidence" value="ECO:0007669"/>
    <property type="project" value="TreeGrafter"/>
</dbReference>
<dbReference type="GO" id="GO:0005524">
    <property type="term" value="F:ATP binding"/>
    <property type="evidence" value="ECO:0007669"/>
    <property type="project" value="UniProtKB-KW"/>
</dbReference>
<keyword evidence="3" id="KW-1185">Reference proteome</keyword>
<dbReference type="EMBL" id="BHZE01000016">
    <property type="protein sequence ID" value="GCD78119.1"/>
    <property type="molecule type" value="Genomic_DNA"/>
</dbReference>
<comment type="catalytic activity">
    <reaction evidence="1">
        <text>L-aspartyl-tRNA(Asn) + L-glutamine + ATP + H2O = L-asparaginyl-tRNA(Asn) + L-glutamate + ADP + phosphate + 2 H(+)</text>
        <dbReference type="Rhea" id="RHEA:14513"/>
        <dbReference type="Rhea" id="RHEA-COMP:9674"/>
        <dbReference type="Rhea" id="RHEA-COMP:9677"/>
        <dbReference type="ChEBI" id="CHEBI:15377"/>
        <dbReference type="ChEBI" id="CHEBI:15378"/>
        <dbReference type="ChEBI" id="CHEBI:29985"/>
        <dbReference type="ChEBI" id="CHEBI:30616"/>
        <dbReference type="ChEBI" id="CHEBI:43474"/>
        <dbReference type="ChEBI" id="CHEBI:58359"/>
        <dbReference type="ChEBI" id="CHEBI:78515"/>
        <dbReference type="ChEBI" id="CHEBI:78516"/>
        <dbReference type="ChEBI" id="CHEBI:456216"/>
    </reaction>
</comment>
<dbReference type="GO" id="GO:0006412">
    <property type="term" value="P:translation"/>
    <property type="evidence" value="ECO:0007669"/>
    <property type="project" value="UniProtKB-UniRule"/>
</dbReference>
<dbReference type="GO" id="GO:0006450">
    <property type="term" value="P:regulation of translational fidelity"/>
    <property type="evidence" value="ECO:0007669"/>
    <property type="project" value="InterPro"/>
</dbReference>
<dbReference type="NCBIfam" id="TIGR00135">
    <property type="entry name" value="gatC"/>
    <property type="match status" value="1"/>
</dbReference>
<dbReference type="GO" id="GO:0016740">
    <property type="term" value="F:transferase activity"/>
    <property type="evidence" value="ECO:0007669"/>
    <property type="project" value="UniProtKB-KW"/>
</dbReference>
<dbReference type="RefSeq" id="WP_124398180.1">
    <property type="nucleotide sequence ID" value="NZ_BHZE01000016.1"/>
</dbReference>
<evidence type="ECO:0000313" key="2">
    <source>
        <dbReference type="EMBL" id="GCD78119.1"/>
    </source>
</evidence>
<name>A0A401XM68_9FLAO</name>
<keyword evidence="1" id="KW-0547">Nucleotide-binding</keyword>
<dbReference type="GO" id="GO:0050567">
    <property type="term" value="F:glutaminyl-tRNA synthase (glutamine-hydrolyzing) activity"/>
    <property type="evidence" value="ECO:0007669"/>
    <property type="project" value="UniProtKB-UniRule"/>
</dbReference>
<keyword evidence="1" id="KW-0436">Ligase</keyword>
<keyword evidence="1" id="KW-0648">Protein biosynthesis</keyword>